<keyword evidence="3" id="KW-1185">Reference proteome</keyword>
<sequence length="94" mass="10713">MPYPADLKAFLNNIGLSKYYPVLESQDIDLDVFLTLDESDLEKAGIKLIGPKRKMSAAISRWHKNAPLIGTPEEQVYANYMSNQVEKLEQELEK</sequence>
<feature type="non-terminal residue" evidence="4">
    <location>
        <position position="94"/>
    </location>
</feature>
<dbReference type="Gene3D" id="1.10.150.50">
    <property type="entry name" value="Transcription Factor, Ets-1"/>
    <property type="match status" value="1"/>
</dbReference>
<evidence type="ECO:0000256" key="1">
    <source>
        <dbReference type="ARBA" id="ARBA00022737"/>
    </source>
</evidence>
<protein>
    <submittedName>
        <fullName evidence="4">Ankyrin repeat and SAM domain-containing protein 3-like</fullName>
    </submittedName>
</protein>
<dbReference type="PANTHER" id="PTHR10627:SF69">
    <property type="entry name" value="PROTEIN BICAUDAL C"/>
    <property type="match status" value="1"/>
</dbReference>
<dbReference type="GeneID" id="106477498"/>
<evidence type="ECO:0000313" key="4">
    <source>
        <dbReference type="RefSeq" id="XP_022236770.1"/>
    </source>
</evidence>
<gene>
    <name evidence="4" type="primary">LOC106477498</name>
</gene>
<evidence type="ECO:0000313" key="3">
    <source>
        <dbReference type="Proteomes" id="UP000694941"/>
    </source>
</evidence>
<dbReference type="Proteomes" id="UP000694941">
    <property type="component" value="Unplaced"/>
</dbReference>
<reference evidence="4" key="1">
    <citation type="submission" date="2025-08" db="UniProtKB">
        <authorList>
            <consortium name="RefSeq"/>
        </authorList>
    </citation>
    <scope>IDENTIFICATION</scope>
    <source>
        <tissue evidence="4">Muscle</tissue>
    </source>
</reference>
<dbReference type="PANTHER" id="PTHR10627">
    <property type="entry name" value="SCP160"/>
    <property type="match status" value="1"/>
</dbReference>
<name>A0ABM1RZG5_LIMPO</name>
<feature type="domain" description="SAM" evidence="2">
    <location>
        <begin position="6"/>
        <end position="65"/>
    </location>
</feature>
<dbReference type="InterPro" id="IPR001660">
    <property type="entry name" value="SAM"/>
</dbReference>
<dbReference type="InterPro" id="IPR013761">
    <property type="entry name" value="SAM/pointed_sf"/>
</dbReference>
<dbReference type="PROSITE" id="PS50105">
    <property type="entry name" value="SAM_DOMAIN"/>
    <property type="match status" value="1"/>
</dbReference>
<accession>A0ABM1RZG5</accession>
<dbReference type="Pfam" id="PF00536">
    <property type="entry name" value="SAM_1"/>
    <property type="match status" value="1"/>
</dbReference>
<dbReference type="SUPFAM" id="SSF47769">
    <property type="entry name" value="SAM/Pointed domain"/>
    <property type="match status" value="1"/>
</dbReference>
<keyword evidence="1" id="KW-0677">Repeat</keyword>
<organism evidence="3 4">
    <name type="scientific">Limulus polyphemus</name>
    <name type="common">Atlantic horseshoe crab</name>
    <dbReference type="NCBI Taxonomy" id="6850"/>
    <lineage>
        <taxon>Eukaryota</taxon>
        <taxon>Metazoa</taxon>
        <taxon>Ecdysozoa</taxon>
        <taxon>Arthropoda</taxon>
        <taxon>Chelicerata</taxon>
        <taxon>Merostomata</taxon>
        <taxon>Xiphosura</taxon>
        <taxon>Limulidae</taxon>
        <taxon>Limulus</taxon>
    </lineage>
</organism>
<proteinExistence type="predicted"/>
<evidence type="ECO:0000259" key="2">
    <source>
        <dbReference type="PROSITE" id="PS50105"/>
    </source>
</evidence>
<dbReference type="SMART" id="SM00454">
    <property type="entry name" value="SAM"/>
    <property type="match status" value="1"/>
</dbReference>
<dbReference type="RefSeq" id="XP_022236770.1">
    <property type="nucleotide sequence ID" value="XM_022381062.1"/>
</dbReference>